<dbReference type="EMBL" id="JBANRG010000119">
    <property type="protein sequence ID" value="KAK7434681.1"/>
    <property type="molecule type" value="Genomic_DNA"/>
</dbReference>
<gene>
    <name evidence="2" type="ORF">VKT23_020088</name>
</gene>
<feature type="compositionally biased region" description="Acidic residues" evidence="1">
    <location>
        <begin position="84"/>
        <end position="96"/>
    </location>
</feature>
<organism evidence="2 3">
    <name type="scientific">Marasmiellus scandens</name>
    <dbReference type="NCBI Taxonomy" id="2682957"/>
    <lineage>
        <taxon>Eukaryota</taxon>
        <taxon>Fungi</taxon>
        <taxon>Dikarya</taxon>
        <taxon>Basidiomycota</taxon>
        <taxon>Agaricomycotina</taxon>
        <taxon>Agaricomycetes</taxon>
        <taxon>Agaricomycetidae</taxon>
        <taxon>Agaricales</taxon>
        <taxon>Marasmiineae</taxon>
        <taxon>Omphalotaceae</taxon>
        <taxon>Marasmiellus</taxon>
    </lineage>
</organism>
<reference evidence="2 3" key="1">
    <citation type="submission" date="2024-01" db="EMBL/GenBank/DDBJ databases">
        <title>A draft genome for the cacao thread blight pathogen Marasmiellus scandens.</title>
        <authorList>
            <person name="Baruah I.K."/>
            <person name="Leung J."/>
            <person name="Bukari Y."/>
            <person name="Amoako-Attah I."/>
            <person name="Meinhardt L.W."/>
            <person name="Bailey B.A."/>
            <person name="Cohen S.P."/>
        </authorList>
    </citation>
    <scope>NUCLEOTIDE SEQUENCE [LARGE SCALE GENOMIC DNA]</scope>
    <source>
        <strain evidence="2 3">GH-19</strain>
    </source>
</reference>
<protein>
    <submittedName>
        <fullName evidence="2">Uncharacterized protein</fullName>
    </submittedName>
</protein>
<accession>A0ABR1IJW0</accession>
<evidence type="ECO:0000313" key="3">
    <source>
        <dbReference type="Proteomes" id="UP001498398"/>
    </source>
</evidence>
<proteinExistence type="predicted"/>
<keyword evidence="3" id="KW-1185">Reference proteome</keyword>
<feature type="region of interest" description="Disordered" evidence="1">
    <location>
        <begin position="73"/>
        <end position="97"/>
    </location>
</feature>
<comment type="caution">
    <text evidence="2">The sequence shown here is derived from an EMBL/GenBank/DDBJ whole genome shotgun (WGS) entry which is preliminary data.</text>
</comment>
<name>A0ABR1IJW0_9AGAR</name>
<sequence length="330" mass="37598">MVAPTHTLQSCAKHCSSVTGLSEAIDEAFNVANHQILMGSAESPFNILLRSDGGIALSNKRVDVTELELHSHDEPMLLKGQDSESGEDFNSDEDEENQKLFDPEEALARVQASFFINGIITHSDRIMKPQEVDHYAKTLQLPLQSFGYNFIYSILSQMHVIHQVMQSHEEYTVSHMDDLCPDASLRKHTIAIMHWVCSMNNKLVNKVAEFYLFKAGIFMPVYMFKYIVHHAQAEAKDSQAYSHIQMHQEVHASTYTTMIPFCDIAAFPADGMVHCDANPYTRIMTKVWFAKRTLIDLIQLLNEIGFGDDIGWVSEYKRNRDLRNAYQKGF</sequence>
<dbReference type="Proteomes" id="UP001498398">
    <property type="component" value="Unassembled WGS sequence"/>
</dbReference>
<evidence type="ECO:0000256" key="1">
    <source>
        <dbReference type="SAM" id="MobiDB-lite"/>
    </source>
</evidence>
<evidence type="ECO:0000313" key="2">
    <source>
        <dbReference type="EMBL" id="KAK7434681.1"/>
    </source>
</evidence>